<dbReference type="PANTHER" id="PTHR46233">
    <property type="entry name" value="HYDROXYACYLGLUTATHIONE HYDROLASE GLOC"/>
    <property type="match status" value="1"/>
</dbReference>
<dbReference type="InterPro" id="IPR001279">
    <property type="entry name" value="Metallo-B-lactamas"/>
</dbReference>
<protein>
    <submittedName>
        <fullName evidence="6">MBL fold metallo-hydrolase</fullName>
    </submittedName>
</protein>
<evidence type="ECO:0000313" key="6">
    <source>
        <dbReference type="EMBL" id="RSN74203.1"/>
    </source>
</evidence>
<dbReference type="Proteomes" id="UP000277582">
    <property type="component" value="Unassembled WGS sequence"/>
</dbReference>
<organism evidence="6 8">
    <name type="scientific">Candidatus Methanodesulfokora washburnensis</name>
    <dbReference type="NCBI Taxonomy" id="2478471"/>
    <lineage>
        <taxon>Archaea</taxon>
        <taxon>Thermoproteota</taxon>
        <taxon>Candidatus Korarchaeia</taxon>
        <taxon>Candidatus Korarchaeia incertae sedis</taxon>
        <taxon>Candidatus Methanodesulfokora</taxon>
    </lineage>
</organism>
<dbReference type="InterPro" id="IPR036866">
    <property type="entry name" value="RibonucZ/Hydroxyglut_hydro"/>
</dbReference>
<dbReference type="PANTHER" id="PTHR46233:SF3">
    <property type="entry name" value="HYDROXYACYLGLUTATHIONE HYDROLASE GLOC"/>
    <property type="match status" value="1"/>
</dbReference>
<dbReference type="GO" id="GO:0016787">
    <property type="term" value="F:hydrolase activity"/>
    <property type="evidence" value="ECO:0007669"/>
    <property type="project" value="UniProtKB-KW"/>
</dbReference>
<sequence>MFLMLERLVVGPLKTNCYILMSSNEAVVIDPGWEGERILGKVGDAKLNAVILTHGHFDHVMAANTLKKAKNARILIHRKDLYLLKSLRYQLSRFGIEEYVEIEPDGFIEDGDELRLNDSPIKVIHTPGHTPGSVCLLWEGKLFSGDTLFRGAFGRVDLPGGSYDDLVLSMRKLLDLPSETLVFPGHGDGTTIGAERCMMMEIISKK</sequence>
<dbReference type="OrthoDB" id="197151at2157"/>
<evidence type="ECO:0000256" key="4">
    <source>
        <dbReference type="ARBA" id="ARBA00022833"/>
    </source>
</evidence>
<evidence type="ECO:0000313" key="7">
    <source>
        <dbReference type="EMBL" id="RZN61685.1"/>
    </source>
</evidence>
<proteinExistence type="predicted"/>
<keyword evidence="2" id="KW-0479">Metal-binding</keyword>
<gene>
    <name evidence="6" type="ORF">D6D85_08660</name>
    <name evidence="7" type="ORF">EF810_04515</name>
</gene>
<name>A0A429GK82_9CREN</name>
<accession>A0A429GK82</accession>
<reference evidence="7 9" key="2">
    <citation type="journal article" date="2019" name="Nat. Microbiol.">
        <title>Wide diversity of methane and short-chain alkane metabolisms in uncultured archaea.</title>
        <authorList>
            <person name="Borrel G."/>
            <person name="Adam P.S."/>
            <person name="McKay L.J."/>
            <person name="Chen L.X."/>
            <person name="Sierra-Garcia I.N."/>
            <person name="Sieber C.M."/>
            <person name="Letourneur Q."/>
            <person name="Ghozlane A."/>
            <person name="Andersen G.L."/>
            <person name="Li W.J."/>
            <person name="Hallam S.J."/>
            <person name="Muyzer G."/>
            <person name="de Oliveira V.M."/>
            <person name="Inskeep W.P."/>
            <person name="Banfield J.F."/>
            <person name="Gribaldo S."/>
        </authorList>
    </citation>
    <scope>NUCLEOTIDE SEQUENCE [LARGE SCALE GENOMIC DNA]</scope>
    <source>
        <strain evidence="7">NM4</strain>
    </source>
</reference>
<evidence type="ECO:0000256" key="3">
    <source>
        <dbReference type="ARBA" id="ARBA00022801"/>
    </source>
</evidence>
<keyword evidence="4" id="KW-0862">Zinc</keyword>
<dbReference type="InterPro" id="IPR051453">
    <property type="entry name" value="MBL_Glyoxalase_II"/>
</dbReference>
<dbReference type="SMART" id="SM00849">
    <property type="entry name" value="Lactamase_B"/>
    <property type="match status" value="1"/>
</dbReference>
<dbReference type="Proteomes" id="UP000316217">
    <property type="component" value="Unassembled WGS sequence"/>
</dbReference>
<comment type="caution">
    <text evidence="6">The sequence shown here is derived from an EMBL/GenBank/DDBJ whole genome shotgun (WGS) entry which is preliminary data.</text>
</comment>
<evidence type="ECO:0000313" key="8">
    <source>
        <dbReference type="Proteomes" id="UP000277582"/>
    </source>
</evidence>
<dbReference type="GO" id="GO:0046872">
    <property type="term" value="F:metal ion binding"/>
    <property type="evidence" value="ECO:0007669"/>
    <property type="project" value="UniProtKB-KW"/>
</dbReference>
<dbReference type="SUPFAM" id="SSF56281">
    <property type="entry name" value="Metallo-hydrolase/oxidoreductase"/>
    <property type="match status" value="1"/>
</dbReference>
<dbReference type="CDD" id="cd06262">
    <property type="entry name" value="metallo-hydrolase-like_MBL-fold"/>
    <property type="match status" value="1"/>
</dbReference>
<reference evidence="6 8" key="1">
    <citation type="submission" date="2018-10" db="EMBL/GenBank/DDBJ databases">
        <title>Co-occurring genomic capacity for anaerobic methane metabolism and dissimilatory sulfite reduction discovered in the Korarchaeota.</title>
        <authorList>
            <person name="Mckay L.J."/>
            <person name="Dlakic M."/>
            <person name="Fields M.W."/>
            <person name="Delmont T.O."/>
            <person name="Eren A.M."/>
            <person name="Jay Z.J."/>
            <person name="Klingelsmith K.B."/>
            <person name="Rusch D.B."/>
            <person name="Inskeep W.P."/>
        </authorList>
    </citation>
    <scope>NUCLEOTIDE SEQUENCE [LARGE SCALE GENOMIC DNA]</scope>
    <source>
        <strain evidence="6 8">MDKW</strain>
    </source>
</reference>
<keyword evidence="8" id="KW-1185">Reference proteome</keyword>
<dbReference type="Gene3D" id="3.60.15.10">
    <property type="entry name" value="Ribonuclease Z/Hydroxyacylglutathione hydrolase-like"/>
    <property type="match status" value="1"/>
</dbReference>
<feature type="domain" description="Metallo-beta-lactamase" evidence="5">
    <location>
        <begin position="14"/>
        <end position="186"/>
    </location>
</feature>
<evidence type="ECO:0000313" key="9">
    <source>
        <dbReference type="Proteomes" id="UP000316217"/>
    </source>
</evidence>
<dbReference type="AlphaFoldDB" id="A0A429GK82"/>
<evidence type="ECO:0000259" key="5">
    <source>
        <dbReference type="SMART" id="SM00849"/>
    </source>
</evidence>
<dbReference type="EMBL" id="RXII01000070">
    <property type="protein sequence ID" value="RZN61685.1"/>
    <property type="molecule type" value="Genomic_DNA"/>
</dbReference>
<comment type="cofactor">
    <cofactor evidence="1">
        <name>Zn(2+)</name>
        <dbReference type="ChEBI" id="CHEBI:29105"/>
    </cofactor>
</comment>
<keyword evidence="3 6" id="KW-0378">Hydrolase</keyword>
<evidence type="ECO:0000256" key="1">
    <source>
        <dbReference type="ARBA" id="ARBA00001947"/>
    </source>
</evidence>
<dbReference type="Pfam" id="PF00753">
    <property type="entry name" value="Lactamase_B"/>
    <property type="match status" value="1"/>
</dbReference>
<dbReference type="EMBL" id="RCOS01000099">
    <property type="protein sequence ID" value="RSN74203.1"/>
    <property type="molecule type" value="Genomic_DNA"/>
</dbReference>
<evidence type="ECO:0000256" key="2">
    <source>
        <dbReference type="ARBA" id="ARBA00022723"/>
    </source>
</evidence>